<evidence type="ECO:0000313" key="2">
    <source>
        <dbReference type="EMBL" id="CAH1719902.1"/>
    </source>
</evidence>
<dbReference type="Proteomes" id="UP001153620">
    <property type="component" value="Chromosome 2"/>
</dbReference>
<dbReference type="OrthoDB" id="1081807at2759"/>
<gene>
    <name evidence="2" type="ORF">CHIRRI_LOCUS7159</name>
</gene>
<feature type="region of interest" description="Disordered" evidence="1">
    <location>
        <begin position="242"/>
        <end position="272"/>
    </location>
</feature>
<feature type="region of interest" description="Disordered" evidence="1">
    <location>
        <begin position="301"/>
        <end position="338"/>
    </location>
</feature>
<organism evidence="2 3">
    <name type="scientific">Chironomus riparius</name>
    <dbReference type="NCBI Taxonomy" id="315576"/>
    <lineage>
        <taxon>Eukaryota</taxon>
        <taxon>Metazoa</taxon>
        <taxon>Ecdysozoa</taxon>
        <taxon>Arthropoda</taxon>
        <taxon>Hexapoda</taxon>
        <taxon>Insecta</taxon>
        <taxon>Pterygota</taxon>
        <taxon>Neoptera</taxon>
        <taxon>Endopterygota</taxon>
        <taxon>Diptera</taxon>
        <taxon>Nematocera</taxon>
        <taxon>Chironomoidea</taxon>
        <taxon>Chironomidae</taxon>
        <taxon>Chironominae</taxon>
        <taxon>Chironomus</taxon>
    </lineage>
</organism>
<reference evidence="2" key="1">
    <citation type="submission" date="2022-01" db="EMBL/GenBank/DDBJ databases">
        <authorList>
            <person name="King R."/>
        </authorList>
    </citation>
    <scope>NUCLEOTIDE SEQUENCE</scope>
</reference>
<accession>A0A9P0IWG0</accession>
<feature type="compositionally biased region" description="Low complexity" evidence="1">
    <location>
        <begin position="311"/>
        <end position="323"/>
    </location>
</feature>
<feature type="compositionally biased region" description="Low complexity" evidence="1">
    <location>
        <begin position="360"/>
        <end position="370"/>
    </location>
</feature>
<evidence type="ECO:0000313" key="3">
    <source>
        <dbReference type="Proteomes" id="UP001153620"/>
    </source>
</evidence>
<feature type="region of interest" description="Disordered" evidence="1">
    <location>
        <begin position="353"/>
        <end position="439"/>
    </location>
</feature>
<feature type="compositionally biased region" description="Polar residues" evidence="1">
    <location>
        <begin position="251"/>
        <end position="264"/>
    </location>
</feature>
<keyword evidence="3" id="KW-1185">Reference proteome</keyword>
<feature type="compositionally biased region" description="Low complexity" evidence="1">
    <location>
        <begin position="407"/>
        <end position="428"/>
    </location>
</feature>
<feature type="compositionally biased region" description="Acidic residues" evidence="1">
    <location>
        <begin position="27"/>
        <end position="38"/>
    </location>
</feature>
<feature type="compositionally biased region" description="Polar residues" evidence="1">
    <location>
        <begin position="381"/>
        <end position="394"/>
    </location>
</feature>
<feature type="compositionally biased region" description="Low complexity" evidence="1">
    <location>
        <begin position="486"/>
        <end position="495"/>
    </location>
</feature>
<feature type="region of interest" description="Disordered" evidence="1">
    <location>
        <begin position="1"/>
        <end position="103"/>
    </location>
</feature>
<name>A0A9P0IWG0_9DIPT</name>
<feature type="region of interest" description="Disordered" evidence="1">
    <location>
        <begin position="152"/>
        <end position="177"/>
    </location>
</feature>
<feature type="region of interest" description="Disordered" evidence="1">
    <location>
        <begin position="464"/>
        <end position="514"/>
    </location>
</feature>
<proteinExistence type="predicted"/>
<dbReference type="AlphaFoldDB" id="A0A9P0IWG0"/>
<sequence length="526" mass="57090">MDTLAKLRRTAFSPFGANNQEPLIVVEESEHDERDETEESQKSSSPRQSLDIDSPVNPYLLSPWRDPRETRKHSLPTPPCTSGITASQVRRLSERGGEGSGPSPMEQAFLATLSQAPAPQPGGRRHSVVTISKVPSTLFGRCRRESIAAVPNFQRSTPGTSRRESFAGGPPSTDLRGSIHNLQLDIMDDIVQARKARMKLWNTSNEKVCEVQTVDEAGTSSAQRYTNRRFSDFIQSTLAPIPQHQHRRASENPSMLSPSVTRAPSPSPSKKAGIICTNTDLISLLSSLASSATEINRINEVPTPILTQPPSSKNQTSSASSNNFLRPERKSSLKKSNRSNSFDVSILKGVKQQFTDDSKTSSSSNAAGSGWFTKRHMPASKRQNTVKSSAQATVSFARETFDKLTDNSSNNNSPSSRDKTATAAAAAAAKKKKEHKSPLNRLKWDGRSAIVDARIIGSAIEGFLRGGSSSSSNSKNSKDSSRLKKGSTSTPTKTGWFSRTTEDEDSSGDTCDTSSLCATLKDLFVK</sequence>
<protein>
    <submittedName>
        <fullName evidence="2">Uncharacterized protein</fullName>
    </submittedName>
</protein>
<dbReference type="EMBL" id="OU895878">
    <property type="protein sequence ID" value="CAH1719902.1"/>
    <property type="molecule type" value="Genomic_DNA"/>
</dbReference>
<evidence type="ECO:0000256" key="1">
    <source>
        <dbReference type="SAM" id="MobiDB-lite"/>
    </source>
</evidence>
<reference evidence="2" key="2">
    <citation type="submission" date="2022-10" db="EMBL/GenBank/DDBJ databases">
        <authorList>
            <consortium name="ENA_rothamsted_submissions"/>
            <consortium name="culmorum"/>
            <person name="King R."/>
        </authorList>
    </citation>
    <scope>NUCLEOTIDE SEQUENCE</scope>
</reference>